<comment type="caution">
    <text evidence="2">The sequence shown here is derived from an EMBL/GenBank/DDBJ whole genome shotgun (WGS) entry which is preliminary data.</text>
</comment>
<feature type="compositionally biased region" description="Basic residues" evidence="1">
    <location>
        <begin position="120"/>
        <end position="135"/>
    </location>
</feature>
<dbReference type="InterPro" id="IPR037647">
    <property type="entry name" value="HIRIP3"/>
</dbReference>
<evidence type="ECO:0000313" key="2">
    <source>
        <dbReference type="EMBL" id="KAL2835049.1"/>
    </source>
</evidence>
<feature type="compositionally biased region" description="Polar residues" evidence="1">
    <location>
        <begin position="110"/>
        <end position="119"/>
    </location>
</feature>
<evidence type="ECO:0000256" key="1">
    <source>
        <dbReference type="SAM" id="MobiDB-lite"/>
    </source>
</evidence>
<dbReference type="Proteomes" id="UP001610335">
    <property type="component" value="Unassembled WGS sequence"/>
</dbReference>
<sequence>MPPRYSLPESESESEPDQSETASQPSDKELEKALRDVVARIYKTGNMEELTVKRVRLAAEKSLQLEMGFYKTNGDWKTRSDQIIKDEVEVQDAAGQESKADDEEEDRASTPPSDTVNSTKRAKPKLSSAPRKRRKTSIESEAASGLDDEESEEATKPAKRQPKAPAKKKTQPEPSEEKVIDDSGAEQQGSNSPEKNKKAGGDSESEMSVVLDEESQPKRQRQKKSTGAASEKPKKKAPAKGKNADADPNQAEIKRLQGWLIKCGMRKIWSRELAPYDTPKAKIEHLKNMLKEVGMEGRYSVEKARQIKEERELREDLEMVQEGAKRWGKAGAEDASDGGQPRRRLNRGLKSLAFLESEGEESD</sequence>
<feature type="region of interest" description="Disordered" evidence="1">
    <location>
        <begin position="324"/>
        <end position="363"/>
    </location>
</feature>
<protein>
    <submittedName>
        <fullName evidence="2">Transcriptional regulator</fullName>
    </submittedName>
</protein>
<proteinExistence type="predicted"/>
<feature type="compositionally biased region" description="Basic residues" evidence="1">
    <location>
        <begin position="157"/>
        <end position="169"/>
    </location>
</feature>
<feature type="region of interest" description="Disordered" evidence="1">
    <location>
        <begin position="1"/>
        <end position="31"/>
    </location>
</feature>
<keyword evidence="3" id="KW-1185">Reference proteome</keyword>
<dbReference type="PANTHER" id="PTHR15410">
    <property type="entry name" value="HIRA-INTERACTING PROTEIN 3"/>
    <property type="match status" value="1"/>
</dbReference>
<evidence type="ECO:0000313" key="3">
    <source>
        <dbReference type="Proteomes" id="UP001610335"/>
    </source>
</evidence>
<reference evidence="2 3" key="1">
    <citation type="submission" date="2024-07" db="EMBL/GenBank/DDBJ databases">
        <title>Section-level genome sequencing and comparative genomics of Aspergillus sections Usti and Cavernicolus.</title>
        <authorList>
            <consortium name="Lawrence Berkeley National Laboratory"/>
            <person name="Nybo J.L."/>
            <person name="Vesth T.C."/>
            <person name="Theobald S."/>
            <person name="Frisvad J.C."/>
            <person name="Larsen T.O."/>
            <person name="Kjaerboelling I."/>
            <person name="Rothschild-Mancinelli K."/>
            <person name="Lyhne E.K."/>
            <person name="Kogle M.E."/>
            <person name="Barry K."/>
            <person name="Clum A."/>
            <person name="Na H."/>
            <person name="Ledsgaard L."/>
            <person name="Lin J."/>
            <person name="Lipzen A."/>
            <person name="Kuo A."/>
            <person name="Riley R."/>
            <person name="Mondo S."/>
            <person name="LaButti K."/>
            <person name="Haridas S."/>
            <person name="Pangalinan J."/>
            <person name="Salamov A.A."/>
            <person name="Simmons B.A."/>
            <person name="Magnuson J.K."/>
            <person name="Chen J."/>
            <person name="Drula E."/>
            <person name="Henrissat B."/>
            <person name="Wiebenga A."/>
            <person name="Lubbers R.J."/>
            <person name="Gomes A.C."/>
            <person name="Makela M.R."/>
            <person name="Stajich J."/>
            <person name="Grigoriev I.V."/>
            <person name="Mortensen U.H."/>
            <person name="De vries R.P."/>
            <person name="Baker S.E."/>
            <person name="Andersen M.R."/>
        </authorList>
    </citation>
    <scope>NUCLEOTIDE SEQUENCE [LARGE SCALE GENOMIC DNA]</scope>
    <source>
        <strain evidence="2 3">CBS 600.67</strain>
    </source>
</reference>
<organism evidence="2 3">
    <name type="scientific">Aspergillus cavernicola</name>
    <dbReference type="NCBI Taxonomy" id="176166"/>
    <lineage>
        <taxon>Eukaryota</taxon>
        <taxon>Fungi</taxon>
        <taxon>Dikarya</taxon>
        <taxon>Ascomycota</taxon>
        <taxon>Pezizomycotina</taxon>
        <taxon>Eurotiomycetes</taxon>
        <taxon>Eurotiomycetidae</taxon>
        <taxon>Eurotiales</taxon>
        <taxon>Aspergillaceae</taxon>
        <taxon>Aspergillus</taxon>
        <taxon>Aspergillus subgen. Nidulantes</taxon>
    </lineage>
</organism>
<name>A0ABR4J671_9EURO</name>
<dbReference type="EMBL" id="JBFXLS010000001">
    <property type="protein sequence ID" value="KAL2835049.1"/>
    <property type="molecule type" value="Genomic_DNA"/>
</dbReference>
<gene>
    <name evidence="2" type="ORF">BDW59DRAFT_137021</name>
</gene>
<dbReference type="PANTHER" id="PTHR15410:SF2">
    <property type="entry name" value="HIRA-INTERACTING PROTEIN 3"/>
    <property type="match status" value="1"/>
</dbReference>
<feature type="region of interest" description="Disordered" evidence="1">
    <location>
        <begin position="86"/>
        <end position="250"/>
    </location>
</feature>
<accession>A0ABR4J671</accession>